<accession>A0A2J8NVS6</accession>
<dbReference type="PANTHER" id="PTHR45745:SF3">
    <property type="entry name" value="PHOSPHOPENTOMUTASE"/>
    <property type="match status" value="1"/>
</dbReference>
<name>A0A2J8NVS6_PANTR</name>
<gene>
    <name evidence="4" type="ORF">CK820_G0007502</name>
</gene>
<dbReference type="EMBL" id="NBAG03000222">
    <property type="protein sequence ID" value="PNI75856.1"/>
    <property type="molecule type" value="Genomic_DNA"/>
</dbReference>
<dbReference type="GO" id="GO:0005975">
    <property type="term" value="P:carbohydrate metabolic process"/>
    <property type="evidence" value="ECO:0007669"/>
    <property type="project" value="InterPro"/>
</dbReference>
<proteinExistence type="predicted"/>
<keyword evidence="2" id="KW-0460">Magnesium</keyword>
<dbReference type="SUPFAM" id="SSF53738">
    <property type="entry name" value="Phosphoglucomutase, first 3 domains"/>
    <property type="match status" value="1"/>
</dbReference>
<dbReference type="PANTHER" id="PTHR45745">
    <property type="entry name" value="PHOSPHOMANNOMUTASE 45A"/>
    <property type="match status" value="1"/>
</dbReference>
<dbReference type="GO" id="GO:0016868">
    <property type="term" value="F:intramolecular phosphotransferase activity"/>
    <property type="evidence" value="ECO:0007669"/>
    <property type="project" value="InterPro"/>
</dbReference>
<sequence length="86" mass="9537">MAAPEGSGLGEDARLDQETAQWLRWDKNSLTLEAVKRLIAEGNKEELRKCFGARMEFGTAGLRAAMGPGISRMNDLTIIQTTQYHI</sequence>
<keyword evidence="3" id="KW-0413">Isomerase</keyword>
<dbReference type="AlphaFoldDB" id="A0A2J8NVS6"/>
<keyword evidence="1" id="KW-0479">Metal-binding</keyword>
<evidence type="ECO:0000256" key="3">
    <source>
        <dbReference type="ARBA" id="ARBA00023235"/>
    </source>
</evidence>
<dbReference type="Proteomes" id="UP000236370">
    <property type="component" value="Unassembled WGS sequence"/>
</dbReference>
<dbReference type="InterPro" id="IPR016055">
    <property type="entry name" value="A-D-PHexomutase_a/b/a-I/II/III"/>
</dbReference>
<comment type="caution">
    <text evidence="4">The sequence shown here is derived from an EMBL/GenBank/DDBJ whole genome shotgun (WGS) entry which is preliminary data.</text>
</comment>
<protein>
    <submittedName>
        <fullName evidence="4">PGM2 isoform 2</fullName>
    </submittedName>
</protein>
<dbReference type="GO" id="GO:0046872">
    <property type="term" value="F:metal ion binding"/>
    <property type="evidence" value="ECO:0007669"/>
    <property type="project" value="UniProtKB-KW"/>
</dbReference>
<organism evidence="4 5">
    <name type="scientific">Pan troglodytes</name>
    <name type="common">Chimpanzee</name>
    <dbReference type="NCBI Taxonomy" id="9598"/>
    <lineage>
        <taxon>Eukaryota</taxon>
        <taxon>Metazoa</taxon>
        <taxon>Chordata</taxon>
        <taxon>Craniata</taxon>
        <taxon>Vertebrata</taxon>
        <taxon>Euteleostomi</taxon>
        <taxon>Mammalia</taxon>
        <taxon>Eutheria</taxon>
        <taxon>Euarchontoglires</taxon>
        <taxon>Primates</taxon>
        <taxon>Haplorrhini</taxon>
        <taxon>Catarrhini</taxon>
        <taxon>Hominidae</taxon>
        <taxon>Pan</taxon>
    </lineage>
</organism>
<reference evidence="4 5" key="1">
    <citation type="submission" date="2017-12" db="EMBL/GenBank/DDBJ databases">
        <title>High-resolution comparative analysis of great ape genomes.</title>
        <authorList>
            <person name="Pollen A."/>
            <person name="Hastie A."/>
            <person name="Hormozdiari F."/>
            <person name="Dougherty M."/>
            <person name="Liu R."/>
            <person name="Chaisson M."/>
            <person name="Hoppe E."/>
            <person name="Hill C."/>
            <person name="Pang A."/>
            <person name="Hillier L."/>
            <person name="Baker C."/>
            <person name="Armstrong J."/>
            <person name="Shendure J."/>
            <person name="Paten B."/>
            <person name="Wilson R."/>
            <person name="Chao H."/>
            <person name="Schneider V."/>
            <person name="Ventura M."/>
            <person name="Kronenberg Z."/>
            <person name="Murali S."/>
            <person name="Gordon D."/>
            <person name="Cantsilieris S."/>
            <person name="Munson K."/>
            <person name="Nelson B."/>
            <person name="Raja A."/>
            <person name="Underwood J."/>
            <person name="Diekhans M."/>
            <person name="Fiddes I."/>
            <person name="Haussler D."/>
            <person name="Eichler E."/>
        </authorList>
    </citation>
    <scope>NUCLEOTIDE SEQUENCE [LARGE SCALE GENOMIC DNA]</scope>
    <source>
        <strain evidence="4">Yerkes chimp pedigree #C0471</strain>
    </source>
</reference>
<evidence type="ECO:0000313" key="5">
    <source>
        <dbReference type="Proteomes" id="UP000236370"/>
    </source>
</evidence>
<evidence type="ECO:0000313" key="4">
    <source>
        <dbReference type="EMBL" id="PNI75856.1"/>
    </source>
</evidence>
<evidence type="ECO:0000256" key="1">
    <source>
        <dbReference type="ARBA" id="ARBA00022723"/>
    </source>
</evidence>
<evidence type="ECO:0000256" key="2">
    <source>
        <dbReference type="ARBA" id="ARBA00022842"/>
    </source>
</evidence>